<dbReference type="AlphaFoldDB" id="A0A9E6TQ54"/>
<gene>
    <name evidence="4" type="ORF">HU752_016780</name>
</gene>
<dbReference type="GO" id="GO:0046872">
    <property type="term" value="F:metal ion binding"/>
    <property type="evidence" value="ECO:0007669"/>
    <property type="project" value="UniProtKB-KW"/>
</dbReference>
<dbReference type="Proteomes" id="UP000634530">
    <property type="component" value="Chromosome"/>
</dbReference>
<accession>A0A9E6TQ54</accession>
<dbReference type="InterPro" id="IPR000518">
    <property type="entry name" value="Metalthion_fam14_prok"/>
</dbReference>
<keyword evidence="5" id="KW-1185">Reference proteome</keyword>
<evidence type="ECO:0000313" key="5">
    <source>
        <dbReference type="Proteomes" id="UP000634530"/>
    </source>
</evidence>
<keyword evidence="2" id="KW-0480">Metal-thiolate cluster</keyword>
<dbReference type="RefSeq" id="WP_186676189.1">
    <property type="nucleotide sequence ID" value="NZ_CP077093.1"/>
</dbReference>
<dbReference type="InterPro" id="IPR017854">
    <property type="entry name" value="Metalthion_dom_sf"/>
</dbReference>
<dbReference type="EMBL" id="CP077093">
    <property type="protein sequence ID" value="QXI25635.1"/>
    <property type="molecule type" value="Genomic_DNA"/>
</dbReference>
<evidence type="ECO:0000313" key="4">
    <source>
        <dbReference type="EMBL" id="QXI25635.1"/>
    </source>
</evidence>
<dbReference type="Gene3D" id="2.30.170.10">
    <property type="match status" value="1"/>
</dbReference>
<dbReference type="Pfam" id="PF02069">
    <property type="entry name" value="Metallothio_Pro"/>
    <property type="match status" value="1"/>
</dbReference>
<reference evidence="4 5" key="1">
    <citation type="journal article" date="2020" name="Microorganisms">
        <title>Reliable Identification of Environmental Pseudomonas Isolates Using the rpoD Gene.</title>
        <authorList>
            <consortium name="The Broad Institute Genome Sequencing Platform"/>
            <person name="Girard L."/>
            <person name="Lood C."/>
            <person name="Rokni-Zadeh H."/>
            <person name="van Noort V."/>
            <person name="Lavigne R."/>
            <person name="De Mot R."/>
        </authorList>
    </citation>
    <scope>NUCLEOTIDE SEQUENCE [LARGE SCALE GENOMIC DNA]</scope>
    <source>
        <strain evidence="4 5">RW8P3</strain>
    </source>
</reference>
<dbReference type="SUPFAM" id="SSF57868">
    <property type="entry name" value="Metallothionein"/>
    <property type="match status" value="1"/>
</dbReference>
<proteinExistence type="predicted"/>
<keyword evidence="1" id="KW-0479">Metal-binding</keyword>
<dbReference type="KEGG" id="pvw:HU752_016780"/>
<feature type="compositionally biased region" description="Polar residues" evidence="3">
    <location>
        <begin position="56"/>
        <end position="65"/>
    </location>
</feature>
<evidence type="ECO:0000256" key="2">
    <source>
        <dbReference type="ARBA" id="ARBA00022851"/>
    </source>
</evidence>
<reference evidence="4 5" key="2">
    <citation type="journal article" date="2021" name="Microorganisms">
        <title>The Ever-Expanding Pseudomonas Genus: Description of 43 New Species and Partition of the Pseudomonas putida Group.</title>
        <authorList>
            <person name="Girard L."/>
            <person name="Lood C."/>
            <person name="Hofte M."/>
            <person name="Vandamme P."/>
            <person name="Rokni-Zadeh H."/>
            <person name="van Noort V."/>
            <person name="Lavigne R."/>
            <person name="De Mot R."/>
        </authorList>
    </citation>
    <scope>NUCLEOTIDE SEQUENCE [LARGE SCALE GENOMIC DNA]</scope>
    <source>
        <strain evidence="4 5">RW8P3</strain>
    </source>
</reference>
<feature type="region of interest" description="Disordered" evidence="3">
    <location>
        <begin position="52"/>
        <end position="72"/>
    </location>
</feature>
<evidence type="ECO:0000256" key="3">
    <source>
        <dbReference type="SAM" id="MobiDB-lite"/>
    </source>
</evidence>
<sequence length="72" mass="7191">MNRQPCACSHCACTVGANALVQDGKTYCCAACAAGHPDGSPCCMKDCSCGEAARPTTDSAASNGVSHELSPP</sequence>
<protein>
    <submittedName>
        <fullName evidence="4">Metallothionein</fullName>
    </submittedName>
</protein>
<name>A0A9E6TQ54_9PSED</name>
<evidence type="ECO:0000256" key="1">
    <source>
        <dbReference type="ARBA" id="ARBA00022723"/>
    </source>
</evidence>
<organism evidence="4 5">
    <name type="scientific">Pseudomonas vanderleydeniana</name>
    <dbReference type="NCBI Taxonomy" id="2745495"/>
    <lineage>
        <taxon>Bacteria</taxon>
        <taxon>Pseudomonadati</taxon>
        <taxon>Pseudomonadota</taxon>
        <taxon>Gammaproteobacteria</taxon>
        <taxon>Pseudomonadales</taxon>
        <taxon>Pseudomonadaceae</taxon>
        <taxon>Pseudomonas</taxon>
    </lineage>
</organism>